<gene>
    <name evidence="2" type="ORF">PCON_13679</name>
</gene>
<proteinExistence type="predicted"/>
<dbReference type="AlphaFoldDB" id="U4LLP0"/>
<dbReference type="EMBL" id="HF935907">
    <property type="protein sequence ID" value="CCX32828.1"/>
    <property type="molecule type" value="Genomic_DNA"/>
</dbReference>
<keyword evidence="1" id="KW-0732">Signal</keyword>
<evidence type="ECO:0000313" key="2">
    <source>
        <dbReference type="EMBL" id="CCX32828.1"/>
    </source>
</evidence>
<sequence>MLLQLFILGLTFVVSAFSTPFETPPQPQTTVDSVPGSFLIQSPTNFTGIISASGPRKISVQLCKHKGFHDCTDFKMTQGSCYEPGDLIYGGHGIKEMTSYRVRDGCCSFFEEPNCLPFYFMFMANYRSDSWISQEHNDKLQSVKCYDHCAAK</sequence>
<evidence type="ECO:0000256" key="1">
    <source>
        <dbReference type="SAM" id="SignalP"/>
    </source>
</evidence>
<evidence type="ECO:0000313" key="3">
    <source>
        <dbReference type="Proteomes" id="UP000018144"/>
    </source>
</evidence>
<dbReference type="OrthoDB" id="10364983at2759"/>
<reference evidence="2 3" key="1">
    <citation type="journal article" date="2013" name="PLoS Genet.">
        <title>The genome and development-dependent transcriptomes of Pyronema confluens: a window into fungal evolution.</title>
        <authorList>
            <person name="Traeger S."/>
            <person name="Altegoer F."/>
            <person name="Freitag M."/>
            <person name="Gabaldon T."/>
            <person name="Kempken F."/>
            <person name="Kumar A."/>
            <person name="Marcet-Houben M."/>
            <person name="Poggeler S."/>
            <person name="Stajich J.E."/>
            <person name="Nowrousian M."/>
        </authorList>
    </citation>
    <scope>NUCLEOTIDE SEQUENCE [LARGE SCALE GENOMIC DNA]</scope>
    <source>
        <strain evidence="3">CBS 100304</strain>
        <tissue evidence="2">Vegetative mycelium</tissue>
    </source>
</reference>
<keyword evidence="3" id="KW-1185">Reference proteome</keyword>
<dbReference type="Proteomes" id="UP000018144">
    <property type="component" value="Unassembled WGS sequence"/>
</dbReference>
<feature type="chain" id="PRO_5004652437" evidence="1">
    <location>
        <begin position="17"/>
        <end position="152"/>
    </location>
</feature>
<name>U4LLP0_PYROM</name>
<organism evidence="2 3">
    <name type="scientific">Pyronema omphalodes (strain CBS 100304)</name>
    <name type="common">Pyronema confluens</name>
    <dbReference type="NCBI Taxonomy" id="1076935"/>
    <lineage>
        <taxon>Eukaryota</taxon>
        <taxon>Fungi</taxon>
        <taxon>Dikarya</taxon>
        <taxon>Ascomycota</taxon>
        <taxon>Pezizomycotina</taxon>
        <taxon>Pezizomycetes</taxon>
        <taxon>Pezizales</taxon>
        <taxon>Pyronemataceae</taxon>
        <taxon>Pyronema</taxon>
    </lineage>
</organism>
<protein>
    <submittedName>
        <fullName evidence="2">Uncharacterized protein</fullName>
    </submittedName>
</protein>
<feature type="signal peptide" evidence="1">
    <location>
        <begin position="1"/>
        <end position="16"/>
    </location>
</feature>
<accession>U4LLP0</accession>